<proteinExistence type="predicted"/>
<evidence type="ECO:0000313" key="3">
    <source>
        <dbReference type="Proteomes" id="UP001358586"/>
    </source>
</evidence>
<organism evidence="2 3">
    <name type="scientific">Gossypium arboreum</name>
    <name type="common">Tree cotton</name>
    <name type="synonym">Gossypium nanking</name>
    <dbReference type="NCBI Taxonomy" id="29729"/>
    <lineage>
        <taxon>Eukaryota</taxon>
        <taxon>Viridiplantae</taxon>
        <taxon>Streptophyta</taxon>
        <taxon>Embryophyta</taxon>
        <taxon>Tracheophyta</taxon>
        <taxon>Spermatophyta</taxon>
        <taxon>Magnoliopsida</taxon>
        <taxon>eudicotyledons</taxon>
        <taxon>Gunneridae</taxon>
        <taxon>Pentapetalae</taxon>
        <taxon>rosids</taxon>
        <taxon>malvids</taxon>
        <taxon>Malvales</taxon>
        <taxon>Malvaceae</taxon>
        <taxon>Malvoideae</taxon>
        <taxon>Gossypium</taxon>
    </lineage>
</organism>
<keyword evidence="1" id="KW-0472">Membrane</keyword>
<dbReference type="EMBL" id="JARKNE010000004">
    <property type="protein sequence ID" value="KAK5835946.1"/>
    <property type="molecule type" value="Genomic_DNA"/>
</dbReference>
<protein>
    <submittedName>
        <fullName evidence="2">Uncharacterized protein</fullName>
    </submittedName>
</protein>
<gene>
    <name evidence="2" type="ORF">PVK06_011670</name>
</gene>
<comment type="caution">
    <text evidence="2">The sequence shown here is derived from an EMBL/GenBank/DDBJ whole genome shotgun (WGS) entry which is preliminary data.</text>
</comment>
<keyword evidence="1" id="KW-0812">Transmembrane</keyword>
<dbReference type="PANTHER" id="PTHR15664">
    <property type="entry name" value="C20ORF30 PROTEIN"/>
    <property type="match status" value="1"/>
</dbReference>
<sequence length="92" mass="10190">MSFQHTEVRVTMYVEHAFSISDEDIMMDTPHAINNRPPYKEIGLAVALLVFGTLGIILGIFMAVNKVGGDRAHGSVSFLKDKLNFIQARPIS</sequence>
<accession>A0ABR0Q9L7</accession>
<keyword evidence="3" id="KW-1185">Reference proteome</keyword>
<dbReference type="PANTHER" id="PTHR15664:SF6">
    <property type="entry name" value="TRANSMEMBRANE PROTEIN 230"/>
    <property type="match status" value="1"/>
</dbReference>
<dbReference type="Proteomes" id="UP001358586">
    <property type="component" value="Chromosome 4"/>
</dbReference>
<dbReference type="InterPro" id="IPR044234">
    <property type="entry name" value="TMEM230"/>
</dbReference>
<feature type="transmembrane region" description="Helical" evidence="1">
    <location>
        <begin position="42"/>
        <end position="64"/>
    </location>
</feature>
<evidence type="ECO:0000313" key="2">
    <source>
        <dbReference type="EMBL" id="KAK5835946.1"/>
    </source>
</evidence>
<name>A0ABR0Q9L7_GOSAR</name>
<keyword evidence="1" id="KW-1133">Transmembrane helix</keyword>
<reference evidence="2 3" key="1">
    <citation type="submission" date="2023-03" db="EMBL/GenBank/DDBJ databases">
        <title>WGS of Gossypium arboreum.</title>
        <authorList>
            <person name="Yu D."/>
        </authorList>
    </citation>
    <scope>NUCLEOTIDE SEQUENCE [LARGE SCALE GENOMIC DNA]</scope>
    <source>
        <tissue evidence="2">Leaf</tissue>
    </source>
</reference>
<evidence type="ECO:0000256" key="1">
    <source>
        <dbReference type="SAM" id="Phobius"/>
    </source>
</evidence>